<name>A0A6I9Q444_9TELE</name>
<keyword evidence="3" id="KW-1185">Reference proteome</keyword>
<sequence>MDEAQSCARFLFRMLLSTAFVSQRSRKKAFKLSDPLFGKRRCATMFLPFIISKEMFLSCISFCLSSVWFQRRFWEEYVRESSPSGGLETVGGVHSLYLIVPLLLVVLIIVAVAITVWRCHSRKRSQPSPSQGHSHHDHVLSVVSMDHWGRDFHQGDHSELSVHSSPAYPGSEPTSGRGGTGDPPPSYDEAVGHTDVQIETEPPPQYEDIVNTSSGGRVK</sequence>
<evidence type="ECO:0000313" key="3">
    <source>
        <dbReference type="Proteomes" id="UP000504611"/>
    </source>
</evidence>
<keyword evidence="2" id="KW-1133">Transmembrane helix</keyword>
<evidence type="ECO:0000256" key="1">
    <source>
        <dbReference type="SAM" id="MobiDB-lite"/>
    </source>
</evidence>
<accession>A0A6I9Q444</accession>
<dbReference type="OrthoDB" id="9379732at2759"/>
<evidence type="ECO:0000313" key="4">
    <source>
        <dbReference type="RefSeq" id="XP_010793311.1"/>
    </source>
</evidence>
<proteinExistence type="predicted"/>
<gene>
    <name evidence="4" type="primary">prrg1</name>
</gene>
<dbReference type="RefSeq" id="XP_010793311.1">
    <property type="nucleotide sequence ID" value="XM_010795009.1"/>
</dbReference>
<keyword evidence="2" id="KW-0472">Membrane</keyword>
<protein>
    <submittedName>
        <fullName evidence="4">Transmembrane gamma-carboxyglutamic acid protein 1</fullName>
    </submittedName>
</protein>
<dbReference type="KEGG" id="ncc:104965939"/>
<reference evidence="4" key="1">
    <citation type="submission" date="2025-08" db="UniProtKB">
        <authorList>
            <consortium name="RefSeq"/>
        </authorList>
    </citation>
    <scope>IDENTIFICATION</scope>
    <source>
        <tissue evidence="4">Muscle</tissue>
    </source>
</reference>
<keyword evidence="2 4" id="KW-0812">Transmembrane</keyword>
<feature type="transmembrane region" description="Helical" evidence="2">
    <location>
        <begin position="46"/>
        <end position="69"/>
    </location>
</feature>
<dbReference type="CTD" id="5638"/>
<feature type="transmembrane region" description="Helical" evidence="2">
    <location>
        <begin position="96"/>
        <end position="117"/>
    </location>
</feature>
<evidence type="ECO:0000256" key="2">
    <source>
        <dbReference type="SAM" id="Phobius"/>
    </source>
</evidence>
<dbReference type="AlphaFoldDB" id="A0A6I9Q444"/>
<organism evidence="3 4">
    <name type="scientific">Notothenia coriiceps</name>
    <name type="common">black rockcod</name>
    <dbReference type="NCBI Taxonomy" id="8208"/>
    <lineage>
        <taxon>Eukaryota</taxon>
        <taxon>Metazoa</taxon>
        <taxon>Chordata</taxon>
        <taxon>Craniata</taxon>
        <taxon>Vertebrata</taxon>
        <taxon>Euteleostomi</taxon>
        <taxon>Actinopterygii</taxon>
        <taxon>Neopterygii</taxon>
        <taxon>Teleostei</taxon>
        <taxon>Neoteleostei</taxon>
        <taxon>Acanthomorphata</taxon>
        <taxon>Eupercaria</taxon>
        <taxon>Perciformes</taxon>
        <taxon>Notothenioidei</taxon>
        <taxon>Nototheniidae</taxon>
        <taxon>Notothenia</taxon>
    </lineage>
</organism>
<feature type="region of interest" description="Disordered" evidence="1">
    <location>
        <begin position="155"/>
        <end position="219"/>
    </location>
</feature>
<feature type="compositionally biased region" description="Polar residues" evidence="1">
    <location>
        <begin position="210"/>
        <end position="219"/>
    </location>
</feature>
<dbReference type="Proteomes" id="UP000504611">
    <property type="component" value="Unplaced"/>
</dbReference>